<evidence type="ECO:0000256" key="1">
    <source>
        <dbReference type="SAM" id="MobiDB-lite"/>
    </source>
</evidence>
<sequence>MSGALVARHLGSLPIAASIAFCSRHKLDRWVSFARKWQRKNDGASSWVALKELERLCVGQHRDVLSLWKALAYAQPASKSTSQQGHAEHLAGSGSMPGMCPQRTDQATPENPAAQVGSGTTEMSQQLAEMEDAHAMAAMAPDLQCHEALGSLGQETGVHRPGKGKSRPPFVHQMLSRQAVTAKRSMRAREQCRPQAGQGATSSTAESSGHAHTAAAAAAAAWRARGKRALGKGKSQPPMTGPSLSKQRAAAEGRQPSQKETQGVTDCATGVTETSSLEAARARLHVWTREQGLGSTVSGPGAIVQTGEAERAPAKEPPAPVEEAARQSKRQIREPFAQAILDIPKQLASRAKQASR</sequence>
<protein>
    <submittedName>
        <fullName evidence="2">G9970 protein</fullName>
    </submittedName>
</protein>
<proteinExistence type="predicted"/>
<reference evidence="2 3" key="1">
    <citation type="submission" date="2024-06" db="EMBL/GenBank/DDBJ databases">
        <authorList>
            <person name="Kraege A."/>
            <person name="Thomma B."/>
        </authorList>
    </citation>
    <scope>NUCLEOTIDE SEQUENCE [LARGE SCALE GENOMIC DNA]</scope>
</reference>
<keyword evidence="3" id="KW-1185">Reference proteome</keyword>
<feature type="region of interest" description="Disordered" evidence="1">
    <location>
        <begin position="179"/>
        <end position="271"/>
    </location>
</feature>
<feature type="compositionally biased region" description="Low complexity" evidence="1">
    <location>
        <begin position="196"/>
        <end position="223"/>
    </location>
</feature>
<organism evidence="2 3">
    <name type="scientific">Coccomyxa viridis</name>
    <dbReference type="NCBI Taxonomy" id="1274662"/>
    <lineage>
        <taxon>Eukaryota</taxon>
        <taxon>Viridiplantae</taxon>
        <taxon>Chlorophyta</taxon>
        <taxon>core chlorophytes</taxon>
        <taxon>Trebouxiophyceae</taxon>
        <taxon>Trebouxiophyceae incertae sedis</taxon>
        <taxon>Coccomyxaceae</taxon>
        <taxon>Coccomyxa</taxon>
    </lineage>
</organism>
<accession>A0ABP1G8G2</accession>
<feature type="compositionally biased region" description="Polar residues" evidence="1">
    <location>
        <begin position="255"/>
        <end position="264"/>
    </location>
</feature>
<dbReference type="Proteomes" id="UP001497392">
    <property type="component" value="Unassembled WGS sequence"/>
</dbReference>
<evidence type="ECO:0000313" key="2">
    <source>
        <dbReference type="EMBL" id="CAL5227066.1"/>
    </source>
</evidence>
<evidence type="ECO:0000313" key="3">
    <source>
        <dbReference type="Proteomes" id="UP001497392"/>
    </source>
</evidence>
<comment type="caution">
    <text evidence="2">The sequence shown here is derived from an EMBL/GenBank/DDBJ whole genome shotgun (WGS) entry which is preliminary data.</text>
</comment>
<name>A0ABP1G8G2_9CHLO</name>
<gene>
    <name evidence="2" type="primary">g9970</name>
    <name evidence="2" type="ORF">VP750_LOCUS8972</name>
</gene>
<feature type="region of interest" description="Disordered" evidence="1">
    <location>
        <begin position="78"/>
        <end position="124"/>
    </location>
</feature>
<feature type="region of interest" description="Disordered" evidence="1">
    <location>
        <begin position="292"/>
        <end position="333"/>
    </location>
</feature>
<dbReference type="EMBL" id="CAXHTA020000017">
    <property type="protein sequence ID" value="CAL5227066.1"/>
    <property type="molecule type" value="Genomic_DNA"/>
</dbReference>